<organism evidence="1 2">
    <name type="scientific">Alkalitalea saponilacus</name>
    <dbReference type="NCBI Taxonomy" id="889453"/>
    <lineage>
        <taxon>Bacteria</taxon>
        <taxon>Pseudomonadati</taxon>
        <taxon>Bacteroidota</taxon>
        <taxon>Bacteroidia</taxon>
        <taxon>Marinilabiliales</taxon>
        <taxon>Marinilabiliaceae</taxon>
        <taxon>Alkalitalea</taxon>
    </lineage>
</organism>
<keyword evidence="2" id="KW-1185">Reference proteome</keyword>
<name>A0A1T5HU98_9BACT</name>
<reference evidence="1 2" key="1">
    <citation type="submission" date="2017-02" db="EMBL/GenBank/DDBJ databases">
        <authorList>
            <person name="Peterson S.W."/>
        </authorList>
    </citation>
    <scope>NUCLEOTIDE SEQUENCE [LARGE SCALE GENOMIC DNA]</scope>
    <source>
        <strain evidence="1 2">DSM 24412</strain>
    </source>
</reference>
<dbReference type="RefSeq" id="WP_200812623.1">
    <property type="nucleotide sequence ID" value="NZ_FUYV01000051.1"/>
</dbReference>
<accession>A0A1T5HU98</accession>
<gene>
    <name evidence="1" type="ORF">SAMN03080601_03542</name>
</gene>
<evidence type="ECO:0000313" key="2">
    <source>
        <dbReference type="Proteomes" id="UP000191055"/>
    </source>
</evidence>
<feature type="non-terminal residue" evidence="1">
    <location>
        <position position="155"/>
    </location>
</feature>
<dbReference type="Proteomes" id="UP000191055">
    <property type="component" value="Unassembled WGS sequence"/>
</dbReference>
<dbReference type="EMBL" id="FUYV01000051">
    <property type="protein sequence ID" value="SKC24245.1"/>
    <property type="molecule type" value="Genomic_DNA"/>
</dbReference>
<dbReference type="AlphaFoldDB" id="A0A1T5HU98"/>
<sequence>MTQNVSIYSNAKKIELHYCFNDESHTMDAVIRNKCEHEFLEIVKHVSTLFNVELELESEAFTEGGLREWWSLTIKKNPTLAAIIIGVLINVLSNYITTDQELNDLQKQELRLSIEKLKQDLEENKEEAPTIHIENAIFIINNDIKVQKHKSNFYK</sequence>
<proteinExistence type="predicted"/>
<evidence type="ECO:0000313" key="1">
    <source>
        <dbReference type="EMBL" id="SKC24245.1"/>
    </source>
</evidence>
<protein>
    <submittedName>
        <fullName evidence="1">Uncharacterized protein</fullName>
    </submittedName>
</protein>